<organism evidence="1 2">
    <name type="scientific">Heterotrigona itama</name>
    <dbReference type="NCBI Taxonomy" id="395501"/>
    <lineage>
        <taxon>Eukaryota</taxon>
        <taxon>Metazoa</taxon>
        <taxon>Ecdysozoa</taxon>
        <taxon>Arthropoda</taxon>
        <taxon>Hexapoda</taxon>
        <taxon>Insecta</taxon>
        <taxon>Pterygota</taxon>
        <taxon>Neoptera</taxon>
        <taxon>Endopterygota</taxon>
        <taxon>Hymenoptera</taxon>
        <taxon>Apocrita</taxon>
        <taxon>Aculeata</taxon>
        <taxon>Apoidea</taxon>
        <taxon>Anthophila</taxon>
        <taxon>Apidae</taxon>
        <taxon>Heterotrigona</taxon>
    </lineage>
</organism>
<evidence type="ECO:0000313" key="1">
    <source>
        <dbReference type="EMBL" id="CAD1481243.1"/>
    </source>
</evidence>
<sequence>KLRNLAMKHFSADAQSIDPKRQLAVMDIVHITRLELKIHRHTVNGYKSTRYISHVH</sequence>
<gene>
    <name evidence="1" type="ORF">MHI_LOCUS997923</name>
</gene>
<feature type="non-terminal residue" evidence="1">
    <location>
        <position position="56"/>
    </location>
</feature>
<feature type="non-terminal residue" evidence="1">
    <location>
        <position position="1"/>
    </location>
</feature>
<name>A0A6V7HKN0_9HYME</name>
<dbReference type="AlphaFoldDB" id="A0A6V7HKN0"/>
<dbReference type="EMBL" id="CAJDYZ010013682">
    <property type="protein sequence ID" value="CAD1481243.1"/>
    <property type="molecule type" value="Genomic_DNA"/>
</dbReference>
<reference evidence="1" key="1">
    <citation type="submission" date="2020-07" db="EMBL/GenBank/DDBJ databases">
        <authorList>
            <person name="Nazaruddin N."/>
        </authorList>
    </citation>
    <scope>NUCLEOTIDE SEQUENCE</scope>
</reference>
<proteinExistence type="predicted"/>
<dbReference type="Proteomes" id="UP000752696">
    <property type="component" value="Unassembled WGS sequence"/>
</dbReference>
<keyword evidence="2" id="KW-1185">Reference proteome</keyword>
<accession>A0A6V7HKN0</accession>
<evidence type="ECO:0000313" key="2">
    <source>
        <dbReference type="Proteomes" id="UP000752696"/>
    </source>
</evidence>
<protein>
    <submittedName>
        <fullName evidence="1">Uncharacterized protein</fullName>
    </submittedName>
</protein>
<comment type="caution">
    <text evidence="1">The sequence shown here is derived from an EMBL/GenBank/DDBJ whole genome shotgun (WGS) entry which is preliminary data.</text>
</comment>